<name>A0AAE3EFT8_9SPIR</name>
<evidence type="ECO:0000256" key="5">
    <source>
        <dbReference type="HAMAP-Rule" id="MF_00191"/>
    </source>
</evidence>
<dbReference type="CDD" id="cd13944">
    <property type="entry name" value="lytB_ispH"/>
    <property type="match status" value="1"/>
</dbReference>
<protein>
    <recommendedName>
        <fullName evidence="5">4-hydroxy-3-methylbut-2-enyl diphosphate reductase</fullName>
        <shortName evidence="5">HMBPP reductase</shortName>
        <ecNumber evidence="5">1.17.7.4</ecNumber>
    </recommendedName>
</protein>
<keyword evidence="1 5" id="KW-0004">4Fe-4S</keyword>
<evidence type="ECO:0000313" key="7">
    <source>
        <dbReference type="Proteomes" id="UP001198163"/>
    </source>
</evidence>
<feature type="binding site" evidence="5">
    <location>
        <position position="229"/>
    </location>
    <ligand>
        <name>(2E)-4-hydroxy-3-methylbut-2-enyl diphosphate</name>
        <dbReference type="ChEBI" id="CHEBI:128753"/>
    </ligand>
</feature>
<keyword evidence="5 6" id="KW-0560">Oxidoreductase</keyword>
<feature type="binding site" evidence="5">
    <location>
        <position position="270"/>
    </location>
    <ligand>
        <name>isopentenyl diphosphate</name>
        <dbReference type="ChEBI" id="CHEBI:128769"/>
    </ligand>
</feature>
<reference evidence="6" key="1">
    <citation type="submission" date="2021-08" db="EMBL/GenBank/DDBJ databases">
        <title>Comparative analyses of Brucepasteria parasyntrophica and Teretinema zuelzerae.</title>
        <authorList>
            <person name="Song Y."/>
            <person name="Brune A."/>
        </authorList>
    </citation>
    <scope>NUCLEOTIDE SEQUENCE</scope>
    <source>
        <strain evidence="6">DSM 1903</strain>
    </source>
</reference>
<comment type="caution">
    <text evidence="6">The sequence shown here is derived from an EMBL/GenBank/DDBJ whole genome shotgun (WGS) entry which is preliminary data.</text>
</comment>
<feature type="binding site" evidence="5">
    <location>
        <position position="83"/>
    </location>
    <ligand>
        <name>dimethylallyl diphosphate</name>
        <dbReference type="ChEBI" id="CHEBI:57623"/>
    </ligand>
</feature>
<evidence type="ECO:0000256" key="3">
    <source>
        <dbReference type="ARBA" id="ARBA00023004"/>
    </source>
</evidence>
<gene>
    <name evidence="5 6" type="primary">ispH</name>
    <name evidence="6" type="ORF">K7J14_01335</name>
</gene>
<proteinExistence type="inferred from homology"/>
<keyword evidence="5" id="KW-0414">Isoprene biosynthesis</keyword>
<evidence type="ECO:0000256" key="1">
    <source>
        <dbReference type="ARBA" id="ARBA00022485"/>
    </source>
</evidence>
<comment type="pathway">
    <text evidence="5">Isoprenoid biosynthesis; isopentenyl diphosphate biosynthesis via DXP pathway; isopentenyl diphosphate from 1-deoxy-D-xylulose 5-phosphate: step 6/6.</text>
</comment>
<dbReference type="AlphaFoldDB" id="A0AAE3EFT8"/>
<dbReference type="RefSeq" id="WP_230752265.1">
    <property type="nucleotide sequence ID" value="NZ_JAINWA010000001.1"/>
</dbReference>
<feature type="binding site" evidence="5">
    <location>
        <position position="227"/>
    </location>
    <ligand>
        <name>isopentenyl diphosphate</name>
        <dbReference type="ChEBI" id="CHEBI:128769"/>
    </ligand>
</feature>
<organism evidence="6 7">
    <name type="scientific">Teretinema zuelzerae</name>
    <dbReference type="NCBI Taxonomy" id="156"/>
    <lineage>
        <taxon>Bacteria</taxon>
        <taxon>Pseudomonadati</taxon>
        <taxon>Spirochaetota</taxon>
        <taxon>Spirochaetia</taxon>
        <taxon>Spirochaetales</taxon>
        <taxon>Treponemataceae</taxon>
        <taxon>Teretinema</taxon>
    </lineage>
</organism>
<dbReference type="HAMAP" id="MF_00191">
    <property type="entry name" value="IspH"/>
    <property type="match status" value="1"/>
</dbReference>
<dbReference type="EMBL" id="JAINWA010000001">
    <property type="protein sequence ID" value="MCD1653340.1"/>
    <property type="molecule type" value="Genomic_DNA"/>
</dbReference>
<feature type="binding site" evidence="5">
    <location>
        <position position="171"/>
    </location>
    <ligand>
        <name>(2E)-4-hydroxy-3-methylbut-2-enyl diphosphate</name>
        <dbReference type="ChEBI" id="CHEBI:128753"/>
    </ligand>
</feature>
<dbReference type="GO" id="GO:0016114">
    <property type="term" value="P:terpenoid biosynthetic process"/>
    <property type="evidence" value="ECO:0007669"/>
    <property type="project" value="UniProtKB-UniRule"/>
</dbReference>
<comment type="pathway">
    <text evidence="5">Isoprenoid biosynthesis; dimethylallyl diphosphate biosynthesis; dimethylallyl diphosphate from (2E)-4-hydroxy-3-methylbutenyl diphosphate: step 1/1.</text>
</comment>
<feature type="binding site" evidence="5">
    <location>
        <position position="229"/>
    </location>
    <ligand>
        <name>dimethylallyl diphosphate</name>
        <dbReference type="ChEBI" id="CHEBI:57623"/>
    </ligand>
</feature>
<keyword evidence="4 5" id="KW-0411">Iron-sulfur</keyword>
<comment type="similarity">
    <text evidence="5">Belongs to the IspH family.</text>
</comment>
<feature type="binding site" evidence="5">
    <location>
        <position position="83"/>
    </location>
    <ligand>
        <name>isopentenyl diphosphate</name>
        <dbReference type="ChEBI" id="CHEBI:128769"/>
    </ligand>
</feature>
<dbReference type="Gene3D" id="3.40.50.11270">
    <property type="match status" value="1"/>
</dbReference>
<evidence type="ECO:0000313" key="6">
    <source>
        <dbReference type="EMBL" id="MCD1653340.1"/>
    </source>
</evidence>
<dbReference type="Proteomes" id="UP001198163">
    <property type="component" value="Unassembled WGS sequence"/>
</dbReference>
<dbReference type="Gene3D" id="3.40.1010.20">
    <property type="entry name" value="4-hydroxy-3-methylbut-2-enyl diphosphate reductase, catalytic domain"/>
    <property type="match status" value="2"/>
</dbReference>
<feature type="binding site" evidence="5">
    <location>
        <position position="133"/>
    </location>
    <ligand>
        <name>(2E)-4-hydroxy-3-methylbut-2-enyl diphosphate</name>
        <dbReference type="ChEBI" id="CHEBI:128753"/>
    </ligand>
</feature>
<sequence length="286" mass="31029">MKRTLRIIRADIMGYCMGVRRAVEAAEQALLDNPLRPVYTYGPLIHNPSALERLSEAGVEILGPGYAPIPDDFHGRSVVVRAHGIPPQERALLESRHAMVVDATCPRVLSSQKRAKSYHERGYRVILAGDRDHGEIAGIAGYAPDCILLGSREDAENIQNWPERAVLISQTTIKQSEYDAIAGVLSRHITDLIVLDTICPATVERQKALASLAEKVEGILVVGGRESANTLRLFLSAQSLCSHAWHVETAAEIPPEAYSLSCIGITAGASTPDDVIDAVEQALQNV</sequence>
<feature type="binding site" evidence="5">
    <location>
        <position position="133"/>
    </location>
    <ligand>
        <name>isopentenyl diphosphate</name>
        <dbReference type="ChEBI" id="CHEBI:128769"/>
    </ligand>
</feature>
<dbReference type="Pfam" id="PF02401">
    <property type="entry name" value="LYTB"/>
    <property type="match status" value="1"/>
</dbReference>
<feature type="active site" description="Proton donor" evidence="5">
    <location>
        <position position="135"/>
    </location>
</feature>
<keyword evidence="2 5" id="KW-0479">Metal-binding</keyword>
<accession>A0AAE3EFT8</accession>
<feature type="binding site" evidence="5">
    <location>
        <position position="16"/>
    </location>
    <ligand>
        <name>[4Fe-4S] cluster</name>
        <dbReference type="ChEBI" id="CHEBI:49883"/>
    </ligand>
</feature>
<keyword evidence="7" id="KW-1185">Reference proteome</keyword>
<dbReference type="GO" id="GO:0046872">
    <property type="term" value="F:metal ion binding"/>
    <property type="evidence" value="ECO:0007669"/>
    <property type="project" value="UniProtKB-KW"/>
</dbReference>
<feature type="binding site" evidence="5">
    <location>
        <position position="270"/>
    </location>
    <ligand>
        <name>dimethylallyl diphosphate</name>
        <dbReference type="ChEBI" id="CHEBI:57623"/>
    </ligand>
</feature>
<dbReference type="GO" id="GO:0051539">
    <property type="term" value="F:4 iron, 4 sulfur cluster binding"/>
    <property type="evidence" value="ECO:0007669"/>
    <property type="project" value="UniProtKB-UniRule"/>
</dbReference>
<dbReference type="PANTHER" id="PTHR30426">
    <property type="entry name" value="4-HYDROXY-3-METHYLBUT-2-ENYL DIPHOSPHATE REDUCTASE"/>
    <property type="match status" value="1"/>
</dbReference>
<comment type="caution">
    <text evidence="5">Lacks conserved residue(s) required for the propagation of feature annotation.</text>
</comment>
<feature type="binding site" evidence="5">
    <location>
        <position position="46"/>
    </location>
    <ligand>
        <name>(2E)-4-hydroxy-3-methylbut-2-enyl diphosphate</name>
        <dbReference type="ChEBI" id="CHEBI:128753"/>
    </ligand>
</feature>
<feature type="binding site" evidence="5">
    <location>
        <position position="133"/>
    </location>
    <ligand>
        <name>dimethylallyl diphosphate</name>
        <dbReference type="ChEBI" id="CHEBI:57623"/>
    </ligand>
</feature>
<dbReference type="PANTHER" id="PTHR30426:SF0">
    <property type="entry name" value="4-HYDROXY-3-METHYLBUT-2-ENYL DIPHOSPHATE REDUCTASE"/>
    <property type="match status" value="1"/>
</dbReference>
<comment type="catalytic activity">
    <reaction evidence="5">
        <text>isopentenyl diphosphate + 2 oxidized [2Fe-2S]-[ferredoxin] + H2O = (2E)-4-hydroxy-3-methylbut-2-enyl diphosphate + 2 reduced [2Fe-2S]-[ferredoxin] + 2 H(+)</text>
        <dbReference type="Rhea" id="RHEA:24488"/>
        <dbReference type="Rhea" id="RHEA-COMP:10000"/>
        <dbReference type="Rhea" id="RHEA-COMP:10001"/>
        <dbReference type="ChEBI" id="CHEBI:15377"/>
        <dbReference type="ChEBI" id="CHEBI:15378"/>
        <dbReference type="ChEBI" id="CHEBI:33737"/>
        <dbReference type="ChEBI" id="CHEBI:33738"/>
        <dbReference type="ChEBI" id="CHEBI:128753"/>
        <dbReference type="ChEBI" id="CHEBI:128769"/>
        <dbReference type="EC" id="1.17.7.4"/>
    </reaction>
</comment>
<evidence type="ECO:0000256" key="2">
    <source>
        <dbReference type="ARBA" id="ARBA00022723"/>
    </source>
</evidence>
<feature type="binding site" evidence="5">
    <location>
        <position position="229"/>
    </location>
    <ligand>
        <name>isopentenyl diphosphate</name>
        <dbReference type="ChEBI" id="CHEBI:128769"/>
    </ligand>
</feature>
<comment type="catalytic activity">
    <reaction evidence="5">
        <text>dimethylallyl diphosphate + 2 oxidized [2Fe-2S]-[ferredoxin] + H2O = (2E)-4-hydroxy-3-methylbut-2-enyl diphosphate + 2 reduced [2Fe-2S]-[ferredoxin] + 2 H(+)</text>
        <dbReference type="Rhea" id="RHEA:24825"/>
        <dbReference type="Rhea" id="RHEA-COMP:10000"/>
        <dbReference type="Rhea" id="RHEA-COMP:10001"/>
        <dbReference type="ChEBI" id="CHEBI:15377"/>
        <dbReference type="ChEBI" id="CHEBI:15378"/>
        <dbReference type="ChEBI" id="CHEBI:33737"/>
        <dbReference type="ChEBI" id="CHEBI:33738"/>
        <dbReference type="ChEBI" id="CHEBI:57623"/>
        <dbReference type="ChEBI" id="CHEBI:128753"/>
        <dbReference type="EC" id="1.17.7.4"/>
    </reaction>
</comment>
<feature type="binding site" evidence="5">
    <location>
        <position position="227"/>
    </location>
    <ligand>
        <name>(2E)-4-hydroxy-3-methylbut-2-enyl diphosphate</name>
        <dbReference type="ChEBI" id="CHEBI:128753"/>
    </ligand>
</feature>
<comment type="function">
    <text evidence="5">Catalyzes the conversion of 1-hydroxy-2-methyl-2-(E)-butenyl 4-diphosphate (HMBPP) into a mixture of isopentenyl diphosphate (IPP) and dimethylallyl diphosphate (DMAPP). Acts in the terminal step of the DOXP/MEP pathway for isoprenoid precursor biosynthesis.</text>
</comment>
<dbReference type="GO" id="GO:0051745">
    <property type="term" value="F:4-hydroxy-3-methylbut-2-enyl diphosphate reductase activity"/>
    <property type="evidence" value="ECO:0007669"/>
    <property type="project" value="UniProtKB-UniRule"/>
</dbReference>
<keyword evidence="3 5" id="KW-0408">Iron</keyword>
<feature type="binding site" evidence="5">
    <location>
        <position position="83"/>
    </location>
    <ligand>
        <name>(2E)-4-hydroxy-3-methylbut-2-enyl diphosphate</name>
        <dbReference type="ChEBI" id="CHEBI:128753"/>
    </ligand>
</feature>
<feature type="binding site" evidence="5">
    <location>
        <position position="105"/>
    </location>
    <ligand>
        <name>[4Fe-4S] cluster</name>
        <dbReference type="ChEBI" id="CHEBI:49883"/>
    </ligand>
</feature>
<evidence type="ECO:0000256" key="4">
    <source>
        <dbReference type="ARBA" id="ARBA00023014"/>
    </source>
</evidence>
<feature type="binding site" evidence="5">
    <location>
        <position position="199"/>
    </location>
    <ligand>
        <name>[4Fe-4S] cluster</name>
        <dbReference type="ChEBI" id="CHEBI:49883"/>
    </ligand>
</feature>
<dbReference type="NCBIfam" id="TIGR00216">
    <property type="entry name" value="ispH_lytB"/>
    <property type="match status" value="1"/>
</dbReference>
<feature type="binding site" evidence="5">
    <location>
        <position position="46"/>
    </location>
    <ligand>
        <name>isopentenyl diphosphate</name>
        <dbReference type="ChEBI" id="CHEBI:128769"/>
    </ligand>
</feature>
<dbReference type="GO" id="GO:0050992">
    <property type="term" value="P:dimethylallyl diphosphate biosynthetic process"/>
    <property type="evidence" value="ECO:0007669"/>
    <property type="project" value="UniProtKB-UniRule"/>
</dbReference>
<dbReference type="GO" id="GO:0019288">
    <property type="term" value="P:isopentenyl diphosphate biosynthetic process, methylerythritol 4-phosphate pathway"/>
    <property type="evidence" value="ECO:0007669"/>
    <property type="project" value="UniProtKB-UniRule"/>
</dbReference>
<comment type="cofactor">
    <cofactor evidence="5">
        <name>[4Fe-4S] cluster</name>
        <dbReference type="ChEBI" id="CHEBI:49883"/>
    </cofactor>
    <text evidence="5">Binds 1 [4Fe-4S] cluster per subunit.</text>
</comment>
<feature type="binding site" evidence="5">
    <location>
        <position position="46"/>
    </location>
    <ligand>
        <name>dimethylallyl diphosphate</name>
        <dbReference type="ChEBI" id="CHEBI:57623"/>
    </ligand>
</feature>
<dbReference type="InterPro" id="IPR003451">
    <property type="entry name" value="LytB/IspH"/>
</dbReference>
<feature type="binding site" evidence="5">
    <location>
        <position position="227"/>
    </location>
    <ligand>
        <name>dimethylallyl diphosphate</name>
        <dbReference type="ChEBI" id="CHEBI:57623"/>
    </ligand>
</feature>
<dbReference type="EC" id="1.17.7.4" evidence="5"/>
<feature type="binding site" evidence="5">
    <location>
        <position position="270"/>
    </location>
    <ligand>
        <name>(2E)-4-hydroxy-3-methylbut-2-enyl diphosphate</name>
        <dbReference type="ChEBI" id="CHEBI:128753"/>
    </ligand>
</feature>